<keyword evidence="1" id="KW-0812">Transmembrane</keyword>
<name>A0ABT2M5B1_9MYCO</name>
<evidence type="ECO:0000313" key="2">
    <source>
        <dbReference type="EMBL" id="MCT7656829.1"/>
    </source>
</evidence>
<comment type="caution">
    <text evidence="2">The sequence shown here is derived from an EMBL/GenBank/DDBJ whole genome shotgun (WGS) entry which is preliminary data.</text>
</comment>
<evidence type="ECO:0000313" key="3">
    <source>
        <dbReference type="Proteomes" id="UP001206639"/>
    </source>
</evidence>
<keyword evidence="1" id="KW-0472">Membrane</keyword>
<feature type="transmembrane region" description="Helical" evidence="1">
    <location>
        <begin position="46"/>
        <end position="66"/>
    </location>
</feature>
<keyword evidence="1" id="KW-1133">Transmembrane helix</keyword>
<dbReference type="Proteomes" id="UP001206639">
    <property type="component" value="Unassembled WGS sequence"/>
</dbReference>
<reference evidence="3" key="1">
    <citation type="submission" date="2023-07" db="EMBL/GenBank/DDBJ databases">
        <authorList>
            <person name="Deng Y."/>
            <person name="Zhang Y.-Q."/>
        </authorList>
    </citation>
    <scope>NUCLEOTIDE SEQUENCE [LARGE SCALE GENOMIC DNA]</scope>
    <source>
        <strain evidence="3">CPCC 205710</strain>
    </source>
</reference>
<evidence type="ECO:0000256" key="1">
    <source>
        <dbReference type="SAM" id="Phobius"/>
    </source>
</evidence>
<organism evidence="2 3">
    <name type="scientific">Mycobacterium deserti</name>
    <dbReference type="NCBI Taxonomy" id="2978347"/>
    <lineage>
        <taxon>Bacteria</taxon>
        <taxon>Bacillati</taxon>
        <taxon>Actinomycetota</taxon>
        <taxon>Actinomycetes</taxon>
        <taxon>Mycobacteriales</taxon>
        <taxon>Mycobacteriaceae</taxon>
        <taxon>Mycobacterium</taxon>
    </lineage>
</organism>
<dbReference type="RefSeq" id="WP_260990924.1">
    <property type="nucleotide sequence ID" value="NZ_JAODWD010000001.1"/>
</dbReference>
<feature type="transmembrane region" description="Helical" evidence="1">
    <location>
        <begin position="12"/>
        <end position="34"/>
    </location>
</feature>
<sequence>MGKVRRVAQWWPVGILMILAALAVLDITGSLGPVYRWMVRYMPPEVWSAIAAWVAVAVGIVTVLVAGRYAKQQVAKAQEQIDEARRTREEQAQPNVVMYAEPNAVDWQLLEVVIKNFGTTPAYDIVPIVDPPLQSLPNMISDGKNYEIPIPVSIPILAPGQEWRTFWDSAVERREKERDIQAEIIGSWQGGPPTGTDFAPLVSERMPKAKHNVKVQYWDSQKKMHVTLGFLDFDMLKGSIRPKHYGVHDIAKKYVERG</sequence>
<accession>A0ABT2M5B1</accession>
<protein>
    <submittedName>
        <fullName evidence="2">Uncharacterized protein</fullName>
    </submittedName>
</protein>
<gene>
    <name evidence="2" type="ORF">N4S67_00170</name>
</gene>
<keyword evidence="3" id="KW-1185">Reference proteome</keyword>
<dbReference type="EMBL" id="JAODWD010000001">
    <property type="protein sequence ID" value="MCT7656829.1"/>
    <property type="molecule type" value="Genomic_DNA"/>
</dbReference>
<proteinExistence type="predicted"/>